<dbReference type="Proteomes" id="UP000559182">
    <property type="component" value="Unassembled WGS sequence"/>
</dbReference>
<name>A0A839NB54_9MICO</name>
<dbReference type="Pfam" id="PF02406">
    <property type="entry name" value="MmoB_DmpM"/>
    <property type="match status" value="1"/>
</dbReference>
<proteinExistence type="inferred from homology"/>
<dbReference type="SUPFAM" id="SSF56029">
    <property type="entry name" value="Monooxygenase (hydroxylase) regulatory protein"/>
    <property type="match status" value="1"/>
</dbReference>
<reference evidence="2 3" key="1">
    <citation type="submission" date="2020-08" db="EMBL/GenBank/DDBJ databases">
        <title>Sequencing the genomes of 1000 actinobacteria strains.</title>
        <authorList>
            <person name="Klenk H.-P."/>
        </authorList>
    </citation>
    <scope>NUCLEOTIDE SEQUENCE [LARGE SCALE GENOMIC DNA]</scope>
    <source>
        <strain evidence="2 3">DSM 105369</strain>
    </source>
</reference>
<sequence length="96" mass="10816">MNAAGTRKVGFDLQEGSDDNRFLVEAISADNPEAVVTSMPGLMRVQAPGRMVINRDSVEQRLGRPWETHEFQLAIVSYFGQIAEWDDDQIVIGWQH</sequence>
<organism evidence="2 3">
    <name type="scientific">Flexivirga oryzae</name>
    <dbReference type="NCBI Taxonomy" id="1794944"/>
    <lineage>
        <taxon>Bacteria</taxon>
        <taxon>Bacillati</taxon>
        <taxon>Actinomycetota</taxon>
        <taxon>Actinomycetes</taxon>
        <taxon>Micrococcales</taxon>
        <taxon>Dermacoccaceae</taxon>
        <taxon>Flexivirga</taxon>
    </lineage>
</organism>
<evidence type="ECO:0000256" key="1">
    <source>
        <dbReference type="ARBA" id="ARBA00006313"/>
    </source>
</evidence>
<dbReference type="Gene3D" id="3.90.56.10">
    <property type="entry name" value="Monooxygenase component MmoB/DmpM"/>
    <property type="match status" value="1"/>
</dbReference>
<evidence type="ECO:0000313" key="2">
    <source>
        <dbReference type="EMBL" id="MBB2891951.1"/>
    </source>
</evidence>
<dbReference type="InterPro" id="IPR003454">
    <property type="entry name" value="MOase_MmoB_DmpM"/>
</dbReference>
<accession>A0A839NB54</accession>
<protein>
    <submittedName>
        <fullName evidence="2">Phenol hydroxylase P2 protein</fullName>
    </submittedName>
</protein>
<dbReference type="RefSeq" id="WP_183320147.1">
    <property type="nucleotide sequence ID" value="NZ_JACHVQ010000001.1"/>
</dbReference>
<comment type="caution">
    <text evidence="2">The sequence shown here is derived from an EMBL/GenBank/DDBJ whole genome shotgun (WGS) entry which is preliminary data.</text>
</comment>
<dbReference type="EMBL" id="JACHVQ010000001">
    <property type="protein sequence ID" value="MBB2891951.1"/>
    <property type="molecule type" value="Genomic_DNA"/>
</dbReference>
<dbReference type="AlphaFoldDB" id="A0A839NB54"/>
<comment type="similarity">
    <text evidence="1">Belongs to the TmoD/XamoD family.</text>
</comment>
<dbReference type="InterPro" id="IPR036889">
    <property type="entry name" value="mOase_MmoB_DmpM_sf"/>
</dbReference>
<evidence type="ECO:0000313" key="3">
    <source>
        <dbReference type="Proteomes" id="UP000559182"/>
    </source>
</evidence>
<dbReference type="GO" id="GO:0004497">
    <property type="term" value="F:monooxygenase activity"/>
    <property type="evidence" value="ECO:0007669"/>
    <property type="project" value="InterPro"/>
</dbReference>
<keyword evidence="3" id="KW-1185">Reference proteome</keyword>
<gene>
    <name evidence="2" type="ORF">FHU39_001935</name>
</gene>